<evidence type="ECO:0000313" key="3">
    <source>
        <dbReference type="Proteomes" id="UP000183567"/>
    </source>
</evidence>
<accession>A0A1J8Q2M4</accession>
<evidence type="ECO:0000256" key="1">
    <source>
        <dbReference type="SAM" id="MobiDB-lite"/>
    </source>
</evidence>
<gene>
    <name evidence="2" type="ORF">AZE42_11215</name>
</gene>
<keyword evidence="3" id="KW-1185">Reference proteome</keyword>
<feature type="compositionally biased region" description="Basic and acidic residues" evidence="1">
    <location>
        <begin position="42"/>
        <end position="60"/>
    </location>
</feature>
<organism evidence="2 3">
    <name type="scientific">Rhizopogon vesiculosus</name>
    <dbReference type="NCBI Taxonomy" id="180088"/>
    <lineage>
        <taxon>Eukaryota</taxon>
        <taxon>Fungi</taxon>
        <taxon>Dikarya</taxon>
        <taxon>Basidiomycota</taxon>
        <taxon>Agaricomycotina</taxon>
        <taxon>Agaricomycetes</taxon>
        <taxon>Agaricomycetidae</taxon>
        <taxon>Boletales</taxon>
        <taxon>Suillineae</taxon>
        <taxon>Rhizopogonaceae</taxon>
        <taxon>Rhizopogon</taxon>
    </lineage>
</organism>
<dbReference type="Proteomes" id="UP000183567">
    <property type="component" value="Unassembled WGS sequence"/>
</dbReference>
<reference evidence="2 3" key="1">
    <citation type="submission" date="2016-03" db="EMBL/GenBank/DDBJ databases">
        <title>Comparative genomics of the ectomycorrhizal sister species Rhizopogon vinicolor and Rhizopogon vesiculosus (Basidiomycota: Boletales) reveals a divergence of the mating type B locus.</title>
        <authorList>
            <person name="Mujic A.B."/>
            <person name="Kuo A."/>
            <person name="Tritt A."/>
            <person name="Lipzen A."/>
            <person name="Chen C."/>
            <person name="Johnson J."/>
            <person name="Sharma A."/>
            <person name="Barry K."/>
            <person name="Grigoriev I.V."/>
            <person name="Spatafora J.W."/>
        </authorList>
    </citation>
    <scope>NUCLEOTIDE SEQUENCE [LARGE SCALE GENOMIC DNA]</scope>
    <source>
        <strain evidence="2 3">AM-OR11-056</strain>
    </source>
</reference>
<name>A0A1J8Q2M4_9AGAM</name>
<comment type="caution">
    <text evidence="2">The sequence shown here is derived from an EMBL/GenBank/DDBJ whole genome shotgun (WGS) entry which is preliminary data.</text>
</comment>
<feature type="region of interest" description="Disordered" evidence="1">
    <location>
        <begin position="41"/>
        <end position="60"/>
    </location>
</feature>
<feature type="region of interest" description="Disordered" evidence="1">
    <location>
        <begin position="1"/>
        <end position="27"/>
    </location>
</feature>
<protein>
    <submittedName>
        <fullName evidence="2">Uncharacterized protein</fullName>
    </submittedName>
</protein>
<dbReference type="EMBL" id="LVVM01002833">
    <property type="protein sequence ID" value="OJA15854.1"/>
    <property type="molecule type" value="Genomic_DNA"/>
</dbReference>
<dbReference type="AlphaFoldDB" id="A0A1J8Q2M4"/>
<sequence>MVPAVSGHRTTTKLIPFGDASGGEPMSGEFHARRLRAFVPHESTKLAEEQEKRESERGKAMVDEEVTRKLEEERQEWRHMEGLTRI</sequence>
<proteinExistence type="predicted"/>
<evidence type="ECO:0000313" key="2">
    <source>
        <dbReference type="EMBL" id="OJA15854.1"/>
    </source>
</evidence>